<reference evidence="3 4" key="1">
    <citation type="journal article" date="2016" name="Nat. Commun.">
        <title>Thousands of microbial genomes shed light on interconnected biogeochemical processes in an aquifer system.</title>
        <authorList>
            <person name="Anantharaman K."/>
            <person name="Brown C.T."/>
            <person name="Hug L.A."/>
            <person name="Sharon I."/>
            <person name="Castelle C.J."/>
            <person name="Probst A.J."/>
            <person name="Thomas B.C."/>
            <person name="Singh A."/>
            <person name="Wilkins M.J."/>
            <person name="Karaoz U."/>
            <person name="Brodie E.L."/>
            <person name="Williams K.H."/>
            <person name="Hubbard S.S."/>
            <person name="Banfield J.F."/>
        </authorList>
    </citation>
    <scope>NUCLEOTIDE SEQUENCE [LARGE SCALE GENOMIC DNA]</scope>
</reference>
<keyword evidence="2" id="KW-0472">Membrane</keyword>
<keyword evidence="2" id="KW-0812">Transmembrane</keyword>
<dbReference type="STRING" id="1802000.A3A94_00405"/>
<protein>
    <submittedName>
        <fullName evidence="3">Uncharacterized protein</fullName>
    </submittedName>
</protein>
<gene>
    <name evidence="3" type="ORF">A3A94_00405</name>
</gene>
<sequence>MPDYSEQLARARNKTKKAVQKKPGEKKSEPVSEISAIEFLLIGSVAITNDVLDYLGVDFFLFRLGDLITSMILGLWCLIRLHKFPSARFGGSFLIELIPILGDFSPTWTIFIISIYMKESLKVVKQMRSKKTE</sequence>
<keyword evidence="2" id="KW-1133">Transmembrane helix</keyword>
<organism evidence="3 4">
    <name type="scientific">Candidatus Portnoybacteria bacterium RIFCSPLOWO2_01_FULL_43_11</name>
    <dbReference type="NCBI Taxonomy" id="1802000"/>
    <lineage>
        <taxon>Bacteria</taxon>
        <taxon>Candidatus Portnoyibacteriota</taxon>
    </lineage>
</organism>
<feature type="compositionally biased region" description="Basic residues" evidence="1">
    <location>
        <begin position="11"/>
        <end position="20"/>
    </location>
</feature>
<comment type="caution">
    <text evidence="3">The sequence shown here is derived from an EMBL/GenBank/DDBJ whole genome shotgun (WGS) entry which is preliminary data.</text>
</comment>
<dbReference type="EMBL" id="MHNE01000024">
    <property type="protein sequence ID" value="OGZ38179.1"/>
    <property type="molecule type" value="Genomic_DNA"/>
</dbReference>
<dbReference type="AlphaFoldDB" id="A0A1G2FJD1"/>
<dbReference type="Proteomes" id="UP000178787">
    <property type="component" value="Unassembled WGS sequence"/>
</dbReference>
<feature type="region of interest" description="Disordered" evidence="1">
    <location>
        <begin position="1"/>
        <end position="30"/>
    </location>
</feature>
<evidence type="ECO:0000313" key="4">
    <source>
        <dbReference type="Proteomes" id="UP000178787"/>
    </source>
</evidence>
<accession>A0A1G2FJD1</accession>
<feature type="transmembrane region" description="Helical" evidence="2">
    <location>
        <begin position="93"/>
        <end position="117"/>
    </location>
</feature>
<proteinExistence type="predicted"/>
<evidence type="ECO:0000256" key="2">
    <source>
        <dbReference type="SAM" id="Phobius"/>
    </source>
</evidence>
<name>A0A1G2FJD1_9BACT</name>
<evidence type="ECO:0000256" key="1">
    <source>
        <dbReference type="SAM" id="MobiDB-lite"/>
    </source>
</evidence>
<evidence type="ECO:0000313" key="3">
    <source>
        <dbReference type="EMBL" id="OGZ38179.1"/>
    </source>
</evidence>
<feature type="transmembrane region" description="Helical" evidence="2">
    <location>
        <begin position="60"/>
        <end position="81"/>
    </location>
</feature>